<organism evidence="1">
    <name type="scientific">Arundo donax</name>
    <name type="common">Giant reed</name>
    <name type="synonym">Donax arundinaceus</name>
    <dbReference type="NCBI Taxonomy" id="35708"/>
    <lineage>
        <taxon>Eukaryota</taxon>
        <taxon>Viridiplantae</taxon>
        <taxon>Streptophyta</taxon>
        <taxon>Embryophyta</taxon>
        <taxon>Tracheophyta</taxon>
        <taxon>Spermatophyta</taxon>
        <taxon>Magnoliopsida</taxon>
        <taxon>Liliopsida</taxon>
        <taxon>Poales</taxon>
        <taxon>Poaceae</taxon>
        <taxon>PACMAD clade</taxon>
        <taxon>Arundinoideae</taxon>
        <taxon>Arundineae</taxon>
        <taxon>Arundo</taxon>
    </lineage>
</organism>
<reference evidence="1" key="1">
    <citation type="submission" date="2014-09" db="EMBL/GenBank/DDBJ databases">
        <authorList>
            <person name="Magalhaes I.L.F."/>
            <person name="Oliveira U."/>
            <person name="Santos F.R."/>
            <person name="Vidigal T.H.D.A."/>
            <person name="Brescovit A.D."/>
            <person name="Santos A.J."/>
        </authorList>
    </citation>
    <scope>NUCLEOTIDE SEQUENCE</scope>
    <source>
        <tissue evidence="1">Shoot tissue taken approximately 20 cm above the soil surface</tissue>
    </source>
</reference>
<accession>A0A0A8XPP3</accession>
<name>A0A0A8XPP3_ARUDO</name>
<dbReference type="EMBL" id="GBRH01282239">
    <property type="protein sequence ID" value="JAD15656.1"/>
    <property type="molecule type" value="Transcribed_RNA"/>
</dbReference>
<proteinExistence type="predicted"/>
<sequence>MPSFFVTIMCRELLTYLHKLIRTYISQLDLVMDID</sequence>
<evidence type="ECO:0000313" key="1">
    <source>
        <dbReference type="EMBL" id="JAD15656.1"/>
    </source>
</evidence>
<dbReference type="AlphaFoldDB" id="A0A0A8XPP3"/>
<reference evidence="1" key="2">
    <citation type="journal article" date="2015" name="Data Brief">
        <title>Shoot transcriptome of the giant reed, Arundo donax.</title>
        <authorList>
            <person name="Barrero R.A."/>
            <person name="Guerrero F.D."/>
            <person name="Moolhuijzen P."/>
            <person name="Goolsby J.A."/>
            <person name="Tidwell J."/>
            <person name="Bellgard S.E."/>
            <person name="Bellgard M.I."/>
        </authorList>
    </citation>
    <scope>NUCLEOTIDE SEQUENCE</scope>
    <source>
        <tissue evidence="1">Shoot tissue taken approximately 20 cm above the soil surface</tissue>
    </source>
</reference>
<protein>
    <submittedName>
        <fullName evidence="1">Uncharacterized protein</fullName>
    </submittedName>
</protein>